<organism evidence="3 4">
    <name type="scientific">Toxoplasma gondii GAB2-2007-GAL-DOM2</name>
    <dbReference type="NCBI Taxonomy" id="1130820"/>
    <lineage>
        <taxon>Eukaryota</taxon>
        <taxon>Sar</taxon>
        <taxon>Alveolata</taxon>
        <taxon>Apicomplexa</taxon>
        <taxon>Conoidasida</taxon>
        <taxon>Coccidia</taxon>
        <taxon>Eucoccidiorida</taxon>
        <taxon>Eimeriorina</taxon>
        <taxon>Sarcocystidae</taxon>
        <taxon>Toxoplasma</taxon>
    </lineage>
</organism>
<keyword evidence="3" id="KW-0378">Hydrolase</keyword>
<feature type="compositionally biased region" description="Basic and acidic residues" evidence="1">
    <location>
        <begin position="303"/>
        <end position="312"/>
    </location>
</feature>
<sequence>MTASAFLPVLQRPCVTLVQQPPHTSSSSFVSSSMDGSPARAPIANSASHPLSHSGSIEDSSVTGDLPQGSARQSRESDADGPGSGLPHSRRSLSDQSFCPRRIFAPAVTEPAHTSSGDPRCASDSRDSHLPQHVLPGLADPSSIRIFSGPRGSEDPSLATAAHACTENSPAPDPCSAVHMPASQEAESCSTPASAGCLTPPISVEGPSPGDMADVDTDSSGFRVAAAATSGAIRACSDADSGCAAIKVAPWGSSSEATECSGISGAPGNSKSLDSRECSQEGGTGGRTGDGPTGKGAGANRVYARDHGKKDAASSQAGGTAPATSASPPGGSAPVSGREPSGGAELLRCDLMWIASGNRGGLITPVEGCELHPIVIIRDRQGRVFDDDEESEENPIGKSSQIFFRWMRGPPRAVCTFHPQRTACLQCVVTLRCFCCYDCFRKGYKQLHKFYRTRGLSSILPHPNSHTYGVPCLPFDWNDFDSNRQFDTQHLALLKQAGLVTADGEEESWQPVSTSRNYTPSKADVGHQLRLETLVVDRETLVQLIESSRSQSTRRKSRERREFAGAADKDEGKDGVTVAKDQAGFDSTERQRGAPSSFPDSDQPTQGRNHSPDADGTDGASQHESARRPSTGSVSGDGPPSRRAWTEEKSVAACDQPTSLLKNTEASTAESSAGHEATTSNASARTNSSGAAASVNGGASQDANRFPPQEACCIVLGDQESVDMVEAAAVAWAAASLQDSSHYRQVLTGCCVPTVDTVARRRRRLASVPHIPPVHGVGPLQPHGLGHTAASDDPGVPHGLSDLSLHRQGLPGTHEVRGVPDGNMHVPPSGHLDAFAGAETRGRAANHLFSPIDDMGAAAYGPVNGGRGATLSDGSLPGSVAFASSGGADPSYSSSSSFGDASSFAYGLGRSASGLCTYGPGGAGSGAATVISSYEATAKMSGPGFYQNETGISSGGPLVSRDGAGTLGGESDGPQHFAHSGSGEFDDSHSDCGLSSNGSYGSSPAESPRASGSRSSSRCEKNSRHSGDSAGADLGPDDPEQFNVSVMTWNVLAELYGTLDAFPHCDPYMLAWPYRRQRILEEILAHNPDVVCLQEVQSEHFEDFFLPELARYGYNGTYKQKTMEVFTSGSGKKSGGKFTMDGCATFYRKSKFTIVDQCGLEFSQLIKQASREQLPRQLQRQAVRRLLKDNVALLLLLEVKNEGDARAAAAAEEAERGRNTETRRCDVNRSSSDSRALSASATTRSRHASTETSSPNSTDPVSRGREQQATGAGVASGGGGTLGSNRAESENPRGSRASGLDKDAEPVRSKLRANAPAWGETSRLFFDTLASTHGRAGGAPWGYAAGYTSADGNPSAHRKLLLVANTHIVANPESNDVKIWQAQTLVGMIEKYLLAFRPPAYRDSPCLTPAVVLCGDFNSTPDSAVYQLLVTGRCDRHHIDLASDRHGLLAELNLGHSIPLKSGYAVSKALKDGLDPHDFYALRQSEPEFTNYTGNYTGCLDYLFFCDTMLRVREILEPIDSKQLLREARQLQLLHQALPSPLRPSDHIPLLCKFEWIQ</sequence>
<evidence type="ECO:0000313" key="3">
    <source>
        <dbReference type="EMBL" id="KFG34034.1"/>
    </source>
</evidence>
<dbReference type="EMBL" id="AHZU02001283">
    <property type="protein sequence ID" value="KFG34034.1"/>
    <property type="molecule type" value="Genomic_DNA"/>
</dbReference>
<feature type="compositionally biased region" description="Basic and acidic residues" evidence="1">
    <location>
        <begin position="1017"/>
        <end position="1027"/>
    </location>
</feature>
<evidence type="ECO:0000259" key="2">
    <source>
        <dbReference type="Pfam" id="PF03372"/>
    </source>
</evidence>
<feature type="region of interest" description="Disordered" evidence="1">
    <location>
        <begin position="255"/>
        <end position="341"/>
    </location>
</feature>
<feature type="compositionally biased region" description="Low complexity" evidence="1">
    <location>
        <begin position="1001"/>
        <end position="1016"/>
    </location>
</feature>
<dbReference type="EC" id="3.1.13.4" evidence="3"/>
<feature type="region of interest" description="Disordered" evidence="1">
    <location>
        <begin position="19"/>
        <end position="141"/>
    </location>
</feature>
<evidence type="ECO:0000313" key="4">
    <source>
        <dbReference type="Proteomes" id="UP000028837"/>
    </source>
</evidence>
<keyword evidence="3" id="KW-0269">Exonuclease</keyword>
<protein>
    <submittedName>
        <fullName evidence="3">Endonuclease/exonuclease/phosphatase family protein</fullName>
        <ecNumber evidence="3">3.1.13.4</ecNumber>
    </submittedName>
</protein>
<feature type="domain" description="Endonuclease/exonuclease/phosphatase" evidence="2">
    <location>
        <begin position="1047"/>
        <end position="1157"/>
    </location>
</feature>
<dbReference type="Gene3D" id="3.60.10.10">
    <property type="entry name" value="Endonuclease/exonuclease/phosphatase"/>
    <property type="match status" value="2"/>
</dbReference>
<dbReference type="GO" id="GO:0004535">
    <property type="term" value="F:poly(A)-specific ribonuclease activity"/>
    <property type="evidence" value="ECO:0007669"/>
    <property type="project" value="UniProtKB-EC"/>
</dbReference>
<feature type="region of interest" description="Disordered" evidence="1">
    <location>
        <begin position="547"/>
        <end position="704"/>
    </location>
</feature>
<reference evidence="3 4" key="1">
    <citation type="submission" date="2014-02" db="EMBL/GenBank/DDBJ databases">
        <authorList>
            <person name="Sibley D."/>
            <person name="Venepally P."/>
            <person name="Karamycheva S."/>
            <person name="Hadjithomas M."/>
            <person name="Khan A."/>
            <person name="Brunk B."/>
            <person name="Roos D."/>
            <person name="Caler E."/>
            <person name="Lorenzi H."/>
        </authorList>
    </citation>
    <scope>NUCLEOTIDE SEQUENCE [LARGE SCALE GENOMIC DNA]</scope>
    <source>
        <strain evidence="3 4">GAB2-2007-GAL-DOM2</strain>
    </source>
</reference>
<keyword evidence="3" id="KW-0540">Nuclease</keyword>
<feature type="region of interest" description="Disordered" evidence="1">
    <location>
        <begin position="948"/>
        <end position="1039"/>
    </location>
</feature>
<dbReference type="OrthoDB" id="428734at2759"/>
<feature type="compositionally biased region" description="Polar residues" evidence="1">
    <location>
        <begin position="656"/>
        <end position="671"/>
    </location>
</feature>
<feature type="compositionally biased region" description="Basic and acidic residues" evidence="1">
    <location>
        <begin position="1213"/>
        <end position="1227"/>
    </location>
</feature>
<evidence type="ECO:0000256" key="1">
    <source>
        <dbReference type="SAM" id="MobiDB-lite"/>
    </source>
</evidence>
<feature type="compositionally biased region" description="Gly residues" evidence="1">
    <location>
        <begin position="282"/>
        <end position="297"/>
    </location>
</feature>
<dbReference type="SUPFAM" id="SSF56219">
    <property type="entry name" value="DNase I-like"/>
    <property type="match status" value="2"/>
</dbReference>
<dbReference type="PANTHER" id="PTHR12121">
    <property type="entry name" value="CARBON CATABOLITE REPRESSOR PROTEIN 4"/>
    <property type="match status" value="1"/>
</dbReference>
<proteinExistence type="predicted"/>
<feature type="compositionally biased region" description="Polar residues" evidence="1">
    <location>
        <begin position="45"/>
        <end position="63"/>
    </location>
</feature>
<dbReference type="PANTHER" id="PTHR12121:SF34">
    <property type="entry name" value="PROTEIN ANGEL"/>
    <property type="match status" value="1"/>
</dbReference>
<keyword evidence="3" id="KW-0255">Endonuclease</keyword>
<dbReference type="Proteomes" id="UP000028837">
    <property type="component" value="Unassembled WGS sequence"/>
</dbReference>
<accession>A0A086JPG6</accession>
<dbReference type="VEuPathDB" id="ToxoDB:TGDOM2_259560"/>
<dbReference type="InterPro" id="IPR005135">
    <property type="entry name" value="Endo/exonuclease/phosphatase"/>
</dbReference>
<feature type="region of interest" description="Disordered" evidence="1">
    <location>
        <begin position="1210"/>
        <end position="1314"/>
    </location>
</feature>
<gene>
    <name evidence="3" type="ORF">TGDOM2_259560</name>
</gene>
<feature type="compositionally biased region" description="Polar residues" evidence="1">
    <location>
        <begin position="619"/>
        <end position="634"/>
    </location>
</feature>
<feature type="domain" description="Endonuclease/exonuclease/phosphatase" evidence="2">
    <location>
        <begin position="1406"/>
        <end position="1547"/>
    </location>
</feature>
<feature type="compositionally biased region" description="Low complexity" evidence="1">
    <location>
        <begin position="313"/>
        <end position="337"/>
    </location>
</feature>
<dbReference type="Pfam" id="PF03372">
    <property type="entry name" value="Exo_endo_phos"/>
    <property type="match status" value="2"/>
</dbReference>
<dbReference type="GO" id="GO:0004519">
    <property type="term" value="F:endonuclease activity"/>
    <property type="evidence" value="ECO:0007669"/>
    <property type="project" value="UniProtKB-KW"/>
</dbReference>
<dbReference type="InterPro" id="IPR036691">
    <property type="entry name" value="Endo/exonu/phosph_ase_sf"/>
</dbReference>
<comment type="caution">
    <text evidence="3">The sequence shown here is derived from an EMBL/GenBank/DDBJ whole genome shotgun (WGS) entry which is preliminary data.</text>
</comment>
<name>A0A086JPG6_TOXGO</name>
<feature type="compositionally biased region" description="Basic and acidic residues" evidence="1">
    <location>
        <begin position="1287"/>
        <end position="1308"/>
    </location>
</feature>
<feature type="compositionally biased region" description="Low complexity" evidence="1">
    <location>
        <begin position="1229"/>
        <end position="1243"/>
    </location>
</feature>
<feature type="compositionally biased region" description="Basic and acidic residues" evidence="1">
    <location>
        <begin position="559"/>
        <end position="574"/>
    </location>
</feature>
<feature type="compositionally biased region" description="Polar residues" evidence="1">
    <location>
        <begin position="598"/>
        <end position="609"/>
    </location>
</feature>
<feature type="compositionally biased region" description="Low complexity" evidence="1">
    <location>
        <begin position="677"/>
        <end position="700"/>
    </location>
</feature>
<dbReference type="InterPro" id="IPR050410">
    <property type="entry name" value="CCR4/nocturin_mRNA_transcr"/>
</dbReference>
<feature type="compositionally biased region" description="Low complexity" evidence="1">
    <location>
        <begin position="25"/>
        <end position="37"/>
    </location>
</feature>
<feature type="compositionally biased region" description="Basic and acidic residues" evidence="1">
    <location>
        <begin position="121"/>
        <end position="130"/>
    </location>
</feature>